<proteinExistence type="predicted"/>
<organism evidence="1">
    <name type="scientific">Chlamydomonas leiostraca</name>
    <dbReference type="NCBI Taxonomy" id="1034604"/>
    <lineage>
        <taxon>Eukaryota</taxon>
        <taxon>Viridiplantae</taxon>
        <taxon>Chlorophyta</taxon>
        <taxon>core chlorophytes</taxon>
        <taxon>Chlorophyceae</taxon>
        <taxon>CS clade</taxon>
        <taxon>Chlamydomonadales</taxon>
        <taxon>Chlamydomonadaceae</taxon>
        <taxon>Chlamydomonas</taxon>
    </lineage>
</organism>
<protein>
    <submittedName>
        <fullName evidence="1">Uncharacterized protein</fullName>
    </submittedName>
</protein>
<evidence type="ECO:0000313" key="1">
    <source>
        <dbReference type="EMBL" id="CAD8694779.1"/>
    </source>
</evidence>
<reference evidence="1" key="1">
    <citation type="submission" date="2021-01" db="EMBL/GenBank/DDBJ databases">
        <authorList>
            <person name="Corre E."/>
            <person name="Pelletier E."/>
            <person name="Niang G."/>
            <person name="Scheremetjew M."/>
            <person name="Finn R."/>
            <person name="Kale V."/>
            <person name="Holt S."/>
            <person name="Cochrane G."/>
            <person name="Meng A."/>
            <person name="Brown T."/>
            <person name="Cohen L."/>
        </authorList>
    </citation>
    <scope>NUCLEOTIDE SEQUENCE</scope>
    <source>
        <strain evidence="1">SAG 11-49</strain>
    </source>
</reference>
<accession>A0A7S0X0N3</accession>
<dbReference type="EMBL" id="HBFB01033812">
    <property type="protein sequence ID" value="CAD8694779.1"/>
    <property type="molecule type" value="Transcribed_RNA"/>
</dbReference>
<name>A0A7S0X0N3_9CHLO</name>
<sequence length="116" mass="12381">MRSAVSSVRVLAIDVLPGKALLEALPALLSAGWLPNLREVHASCTGMMRVDTEDRGLVGMIVGADFSPLFVALAQAAPKATVRLYVDAGGEARLRQLLALARPELQDPDQLQLVHV</sequence>
<gene>
    <name evidence="1" type="ORF">CLEI1391_LOCUS18962</name>
</gene>
<dbReference type="AlphaFoldDB" id="A0A7S0X0N3"/>